<keyword evidence="4" id="KW-0472">Membrane</keyword>
<dbReference type="PANTHER" id="PTHR32347">
    <property type="entry name" value="EFFLUX SYSTEM COMPONENT YKNX-RELATED"/>
    <property type="match status" value="1"/>
</dbReference>
<dbReference type="InterPro" id="IPR050465">
    <property type="entry name" value="UPF0194_transport"/>
</dbReference>
<proteinExistence type="inferred from homology"/>
<comment type="similarity">
    <text evidence="2">Belongs to the membrane fusion protein (MFP) (TC 8.A.1) family.</text>
</comment>
<evidence type="ECO:0000256" key="3">
    <source>
        <dbReference type="ARBA" id="ARBA00023054"/>
    </source>
</evidence>
<protein>
    <recommendedName>
        <fullName evidence="7">RND efflux pump membrane fusion protein barrel-sandwich domain-containing protein</fullName>
    </recommendedName>
</protein>
<keyword evidence="3" id="KW-0175">Coiled coil</keyword>
<dbReference type="NCBIfam" id="TIGR01730">
    <property type="entry name" value="RND_mfp"/>
    <property type="match status" value="1"/>
</dbReference>
<dbReference type="GO" id="GO:0016020">
    <property type="term" value="C:membrane"/>
    <property type="evidence" value="ECO:0007669"/>
    <property type="project" value="InterPro"/>
</dbReference>
<dbReference type="InterPro" id="IPR006143">
    <property type="entry name" value="RND_pump_MFP"/>
</dbReference>
<dbReference type="Proteomes" id="UP000178089">
    <property type="component" value="Unassembled WGS sequence"/>
</dbReference>
<keyword evidence="4" id="KW-0812">Transmembrane</keyword>
<evidence type="ECO:0000313" key="6">
    <source>
        <dbReference type="Proteomes" id="UP000178089"/>
    </source>
</evidence>
<evidence type="ECO:0000256" key="1">
    <source>
        <dbReference type="ARBA" id="ARBA00004196"/>
    </source>
</evidence>
<evidence type="ECO:0000256" key="2">
    <source>
        <dbReference type="ARBA" id="ARBA00009477"/>
    </source>
</evidence>
<evidence type="ECO:0000256" key="4">
    <source>
        <dbReference type="SAM" id="Phobius"/>
    </source>
</evidence>
<dbReference type="SUPFAM" id="SSF111369">
    <property type="entry name" value="HlyD-like secretion proteins"/>
    <property type="match status" value="2"/>
</dbReference>
<gene>
    <name evidence="5" type="ORF">A3F51_01750</name>
</gene>
<sequence length="508" mass="54960">MKLIKKHPILSGAILIVIIIILSLMILGGNGTKQETMTIRRSDFVSQISISGKVVATKNAELGLDQSGRISGIYAKVGDIVKTGTVIATIENNTFRADISQKQATLEKEYAKLVSLQKGTRSERLSIYRQEYADTSVALVIAMRNAYLQTESAFLSKVDLIYQNGNTVNPTIDVNPQSDTEKRQVEQDRLLVTEKLKLWRLSLNELSSTASSSQIKSTRLIGNETMELAKNLIDRLIIITGNLSVNNSGTSQSDIDADRSAINSAGQQVSTATASEQNAYAAWNSAYNTLILEESGSTSEDIAAQVAQVRSAEADLVSAQAQLKKTMIVAPFDGIITKIDLKVGEISSPSASQISLMSMGVFEVESYIPEINIARVKINDPAVITLDAYGANVSFKASVLTIDPAETMKDGVSTYKTRLRFTDNDPRIKSGMTANIVVITEKKSSVIIIPQSIITTENDKKFVRVKKGNIINSVEITTGSSTGLGQVEITSGLNEGDMVVLPPLSETI</sequence>
<dbReference type="GO" id="GO:0022857">
    <property type="term" value="F:transmembrane transporter activity"/>
    <property type="evidence" value="ECO:0007669"/>
    <property type="project" value="InterPro"/>
</dbReference>
<comment type="subcellular location">
    <subcellularLocation>
        <location evidence="1">Cell envelope</location>
    </subcellularLocation>
</comment>
<dbReference type="Gene3D" id="2.40.30.170">
    <property type="match status" value="1"/>
</dbReference>
<organism evidence="5 6">
    <name type="scientific">Candidatus Taylorbacteria bacterium RIFCSPHIGHO2_12_FULL_45_16</name>
    <dbReference type="NCBI Taxonomy" id="1802315"/>
    <lineage>
        <taxon>Bacteria</taxon>
        <taxon>Candidatus Tayloriibacteriota</taxon>
    </lineage>
</organism>
<dbReference type="EMBL" id="MHRT01000006">
    <property type="protein sequence ID" value="OHA28971.1"/>
    <property type="molecule type" value="Genomic_DNA"/>
</dbReference>
<dbReference type="STRING" id="1802315.A3F51_01750"/>
<dbReference type="Gene3D" id="2.40.50.100">
    <property type="match status" value="2"/>
</dbReference>
<evidence type="ECO:0008006" key="7">
    <source>
        <dbReference type="Google" id="ProtNLM"/>
    </source>
</evidence>
<dbReference type="GO" id="GO:0030313">
    <property type="term" value="C:cell envelope"/>
    <property type="evidence" value="ECO:0007669"/>
    <property type="project" value="UniProtKB-SubCell"/>
</dbReference>
<dbReference type="AlphaFoldDB" id="A0A1G2N183"/>
<keyword evidence="4" id="KW-1133">Transmembrane helix</keyword>
<accession>A0A1G2N183</accession>
<reference evidence="5 6" key="1">
    <citation type="journal article" date="2016" name="Nat. Commun.">
        <title>Thousands of microbial genomes shed light on interconnected biogeochemical processes in an aquifer system.</title>
        <authorList>
            <person name="Anantharaman K."/>
            <person name="Brown C.T."/>
            <person name="Hug L.A."/>
            <person name="Sharon I."/>
            <person name="Castelle C.J."/>
            <person name="Probst A.J."/>
            <person name="Thomas B.C."/>
            <person name="Singh A."/>
            <person name="Wilkins M.J."/>
            <person name="Karaoz U."/>
            <person name="Brodie E.L."/>
            <person name="Williams K.H."/>
            <person name="Hubbard S.S."/>
            <person name="Banfield J.F."/>
        </authorList>
    </citation>
    <scope>NUCLEOTIDE SEQUENCE [LARGE SCALE GENOMIC DNA]</scope>
</reference>
<dbReference type="Gene3D" id="2.40.420.20">
    <property type="match status" value="1"/>
</dbReference>
<dbReference type="Gene3D" id="1.10.287.470">
    <property type="entry name" value="Helix hairpin bin"/>
    <property type="match status" value="1"/>
</dbReference>
<name>A0A1G2N183_9BACT</name>
<evidence type="ECO:0000313" key="5">
    <source>
        <dbReference type="EMBL" id="OHA28971.1"/>
    </source>
</evidence>
<feature type="transmembrane region" description="Helical" evidence="4">
    <location>
        <begin position="9"/>
        <end position="29"/>
    </location>
</feature>
<comment type="caution">
    <text evidence="5">The sequence shown here is derived from an EMBL/GenBank/DDBJ whole genome shotgun (WGS) entry which is preliminary data.</text>
</comment>